<keyword evidence="4" id="KW-1185">Reference proteome</keyword>
<evidence type="ECO:0000313" key="3">
    <source>
        <dbReference type="EMBL" id="GGC64130.1"/>
    </source>
</evidence>
<feature type="region of interest" description="Disordered" evidence="2">
    <location>
        <begin position="84"/>
        <end position="116"/>
    </location>
</feature>
<feature type="compositionally biased region" description="Basic and acidic residues" evidence="2">
    <location>
        <begin position="104"/>
        <end position="116"/>
    </location>
</feature>
<organism evidence="3 4">
    <name type="scientific">Hoyosella rhizosphaerae</name>
    <dbReference type="NCBI Taxonomy" id="1755582"/>
    <lineage>
        <taxon>Bacteria</taxon>
        <taxon>Bacillati</taxon>
        <taxon>Actinomycetota</taxon>
        <taxon>Actinomycetes</taxon>
        <taxon>Mycobacteriales</taxon>
        <taxon>Hoyosellaceae</taxon>
        <taxon>Hoyosella</taxon>
    </lineage>
</organism>
<evidence type="ECO:0000313" key="4">
    <source>
        <dbReference type="Proteomes" id="UP000641514"/>
    </source>
</evidence>
<dbReference type="RefSeq" id="WP_229675821.1">
    <property type="nucleotide sequence ID" value="NZ_BMJH01000001.1"/>
</dbReference>
<keyword evidence="1" id="KW-0472">Membrane</keyword>
<proteinExistence type="inferred from homology"/>
<dbReference type="PANTHER" id="PTHR33383">
    <property type="entry name" value="MEMBRANE PROTEIN INSERTION EFFICIENCY FACTOR-RELATED"/>
    <property type="match status" value="1"/>
</dbReference>
<dbReference type="Pfam" id="PF01809">
    <property type="entry name" value="YidD"/>
    <property type="match status" value="1"/>
</dbReference>
<accession>A0A916XCT0</accession>
<dbReference type="InterPro" id="IPR002696">
    <property type="entry name" value="Membr_insert_effic_factor_YidD"/>
</dbReference>
<dbReference type="GO" id="GO:0005886">
    <property type="term" value="C:plasma membrane"/>
    <property type="evidence" value="ECO:0007669"/>
    <property type="project" value="UniProtKB-SubCell"/>
</dbReference>
<dbReference type="HAMAP" id="MF_00386">
    <property type="entry name" value="UPF0161_YidD"/>
    <property type="match status" value="1"/>
</dbReference>
<comment type="similarity">
    <text evidence="1">Belongs to the UPF0161 family.</text>
</comment>
<dbReference type="Proteomes" id="UP000641514">
    <property type="component" value="Unassembled WGS sequence"/>
</dbReference>
<name>A0A916XCT0_9ACTN</name>
<keyword evidence="1" id="KW-1003">Cell membrane</keyword>
<dbReference type="EMBL" id="BMJH01000001">
    <property type="protein sequence ID" value="GGC64130.1"/>
    <property type="molecule type" value="Genomic_DNA"/>
</dbReference>
<dbReference type="AlphaFoldDB" id="A0A916XCT0"/>
<sequence>MNSVNGSHSDSAVRQFFLFLRQIPSRILIWCVQFYRTWISPYRLPTCRFSPTCSEYAAEALQQHGAAKGAFLAIVRLAKCGPWHKGGWDPVPERNAPTRHTPRYAREASDEVNRST</sequence>
<dbReference type="NCBIfam" id="TIGR00278">
    <property type="entry name" value="membrane protein insertion efficiency factor YidD"/>
    <property type="match status" value="1"/>
</dbReference>
<protein>
    <recommendedName>
        <fullName evidence="1">Putative membrane protein insertion efficiency factor</fullName>
    </recommendedName>
</protein>
<dbReference type="PANTHER" id="PTHR33383:SF1">
    <property type="entry name" value="MEMBRANE PROTEIN INSERTION EFFICIENCY FACTOR-RELATED"/>
    <property type="match status" value="1"/>
</dbReference>
<reference evidence="3" key="2">
    <citation type="submission" date="2020-09" db="EMBL/GenBank/DDBJ databases">
        <authorList>
            <person name="Sun Q."/>
            <person name="Zhou Y."/>
        </authorList>
    </citation>
    <scope>NUCLEOTIDE SEQUENCE</scope>
    <source>
        <strain evidence="3">CGMCC 1.15478</strain>
    </source>
</reference>
<evidence type="ECO:0000256" key="1">
    <source>
        <dbReference type="HAMAP-Rule" id="MF_00386"/>
    </source>
</evidence>
<comment type="function">
    <text evidence="1">Could be involved in insertion of integral membrane proteins into the membrane.</text>
</comment>
<comment type="subcellular location">
    <subcellularLocation>
        <location evidence="1">Cell membrane</location>
        <topology evidence="1">Peripheral membrane protein</topology>
        <orientation evidence="1">Cytoplasmic side</orientation>
    </subcellularLocation>
</comment>
<gene>
    <name evidence="3" type="ORF">GCM10011410_15740</name>
</gene>
<evidence type="ECO:0000256" key="2">
    <source>
        <dbReference type="SAM" id="MobiDB-lite"/>
    </source>
</evidence>
<comment type="caution">
    <text evidence="3">The sequence shown here is derived from an EMBL/GenBank/DDBJ whole genome shotgun (WGS) entry which is preliminary data.</text>
</comment>
<dbReference type="SMART" id="SM01234">
    <property type="entry name" value="Haemolytic"/>
    <property type="match status" value="1"/>
</dbReference>
<reference evidence="3" key="1">
    <citation type="journal article" date="2014" name="Int. J. Syst. Evol. Microbiol.">
        <title>Complete genome sequence of Corynebacterium casei LMG S-19264T (=DSM 44701T), isolated from a smear-ripened cheese.</title>
        <authorList>
            <consortium name="US DOE Joint Genome Institute (JGI-PGF)"/>
            <person name="Walter F."/>
            <person name="Albersmeier A."/>
            <person name="Kalinowski J."/>
            <person name="Ruckert C."/>
        </authorList>
    </citation>
    <scope>NUCLEOTIDE SEQUENCE</scope>
    <source>
        <strain evidence="3">CGMCC 1.15478</strain>
    </source>
</reference>